<organism evidence="9 11">
    <name type="scientific">Modestobacter muralis</name>
    <dbReference type="NCBI Taxonomy" id="1608614"/>
    <lineage>
        <taxon>Bacteria</taxon>
        <taxon>Bacillati</taxon>
        <taxon>Actinomycetota</taxon>
        <taxon>Actinomycetes</taxon>
        <taxon>Geodermatophilales</taxon>
        <taxon>Geodermatophilaceae</taxon>
        <taxon>Modestobacter</taxon>
    </lineage>
</organism>
<dbReference type="PANTHER" id="PTHR30213:SF1">
    <property type="entry name" value="INNER MEMBRANE PROTEIN YHJD"/>
    <property type="match status" value="1"/>
</dbReference>
<comment type="subcellular location">
    <subcellularLocation>
        <location evidence="1">Cell membrane</location>
        <topology evidence="1">Multi-pass membrane protein</topology>
    </subcellularLocation>
</comment>
<dbReference type="Proteomes" id="UP000468828">
    <property type="component" value="Unassembled WGS sequence"/>
</dbReference>
<keyword evidence="3 7" id="KW-0812">Transmembrane</keyword>
<evidence type="ECO:0000313" key="11">
    <source>
        <dbReference type="Proteomes" id="UP000471152"/>
    </source>
</evidence>
<reference evidence="9 11" key="2">
    <citation type="submission" date="2020-02" db="EMBL/GenBank/DDBJ databases">
        <title>The WGS of Modestobacter muralis DSM 100205.</title>
        <authorList>
            <person name="Jiang Z."/>
        </authorList>
    </citation>
    <scope>NUCLEOTIDE SEQUENCE [LARGE SCALE GENOMIC DNA]</scope>
    <source>
        <strain evidence="9 11">DSM 100205</strain>
    </source>
</reference>
<dbReference type="EMBL" id="JAAGWH010000004">
    <property type="protein sequence ID" value="NEK92819.1"/>
    <property type="molecule type" value="Genomic_DNA"/>
</dbReference>
<evidence type="ECO:0000256" key="1">
    <source>
        <dbReference type="ARBA" id="ARBA00004651"/>
    </source>
</evidence>
<proteinExistence type="predicted"/>
<gene>
    <name evidence="9" type="ORF">G3R41_01345</name>
    <name evidence="8" type="ORF">GCU67_01345</name>
</gene>
<dbReference type="AlphaFoldDB" id="A0A6P0H4K4"/>
<keyword evidence="10" id="KW-1185">Reference proteome</keyword>
<sequence length="361" mass="38011">MDALQRRHKAAGFPIAVVYKYVDDSGPYLAALITYYAFVSLFPLLLLFSTILGKVLAGDPGLQERLLDSALSQFPVVGDQLGSPEELSGGLVGVLVGVLGALYGGLGVAQAVQHMMNTAWSVPRNSRPNPFLARGRSLLLLGTAGLAVVGTTALSTLGSGNAGSLGMALRIVSLVGSIGVNAIVFVFAFRLATARHLTARQVLPGALIAAVLWQLLQTFGVGYVSHVVSTASATNGVFALVLGLLAFLYLASVIGVLCVEINVVRVDKLHPRALLTPFTDAVDLTAGDKRSYTGQAKAQRSKGFEQVHVTFDRPEHRRDDDATPDLDGHRTTPHPDADRQDADHGSPAHGATAREGSAPPH</sequence>
<feature type="transmembrane region" description="Helical" evidence="7">
    <location>
        <begin position="91"/>
        <end position="112"/>
    </location>
</feature>
<keyword evidence="2" id="KW-1003">Cell membrane</keyword>
<protein>
    <submittedName>
        <fullName evidence="9">YihY/virulence factor BrkB family protein</fullName>
    </submittedName>
</protein>
<dbReference type="GO" id="GO:0005886">
    <property type="term" value="C:plasma membrane"/>
    <property type="evidence" value="ECO:0007669"/>
    <property type="project" value="UniProtKB-SubCell"/>
</dbReference>
<feature type="transmembrane region" description="Helical" evidence="7">
    <location>
        <begin position="167"/>
        <end position="190"/>
    </location>
</feature>
<dbReference type="Pfam" id="PF03631">
    <property type="entry name" value="Virul_fac_BrkB"/>
    <property type="match status" value="1"/>
</dbReference>
<dbReference type="InterPro" id="IPR017039">
    <property type="entry name" value="Virul_fac_BrkB"/>
</dbReference>
<name>A0A6P0H4K4_9ACTN</name>
<feature type="transmembrane region" description="Helical" evidence="7">
    <location>
        <begin position="28"/>
        <end position="52"/>
    </location>
</feature>
<feature type="region of interest" description="Disordered" evidence="6">
    <location>
        <begin position="294"/>
        <end position="361"/>
    </location>
</feature>
<evidence type="ECO:0000313" key="10">
    <source>
        <dbReference type="Proteomes" id="UP000468828"/>
    </source>
</evidence>
<keyword evidence="4 7" id="KW-1133">Transmembrane helix</keyword>
<evidence type="ECO:0000256" key="6">
    <source>
        <dbReference type="SAM" id="MobiDB-lite"/>
    </source>
</evidence>
<evidence type="ECO:0000256" key="7">
    <source>
        <dbReference type="SAM" id="Phobius"/>
    </source>
</evidence>
<evidence type="ECO:0000313" key="8">
    <source>
        <dbReference type="EMBL" id="NEK92819.1"/>
    </source>
</evidence>
<evidence type="ECO:0000256" key="3">
    <source>
        <dbReference type="ARBA" id="ARBA00022692"/>
    </source>
</evidence>
<evidence type="ECO:0000256" key="5">
    <source>
        <dbReference type="ARBA" id="ARBA00023136"/>
    </source>
</evidence>
<feature type="transmembrane region" description="Helical" evidence="7">
    <location>
        <begin position="202"/>
        <end position="224"/>
    </location>
</feature>
<dbReference type="Proteomes" id="UP000471152">
    <property type="component" value="Unassembled WGS sequence"/>
</dbReference>
<dbReference type="PANTHER" id="PTHR30213">
    <property type="entry name" value="INNER MEMBRANE PROTEIN YHJD"/>
    <property type="match status" value="1"/>
</dbReference>
<keyword evidence="5 7" id="KW-0472">Membrane</keyword>
<dbReference type="EMBL" id="JAAGWB010000004">
    <property type="protein sequence ID" value="NEN49586.1"/>
    <property type="molecule type" value="Genomic_DNA"/>
</dbReference>
<accession>A0A6P0H4K4</accession>
<comment type="caution">
    <text evidence="9">The sequence shown here is derived from an EMBL/GenBank/DDBJ whole genome shotgun (WGS) entry which is preliminary data.</text>
</comment>
<reference evidence="8 10" key="1">
    <citation type="submission" date="2020-01" db="EMBL/GenBank/DDBJ databases">
        <title>the WGS Modestobacter muralis CPCC 204518.</title>
        <authorList>
            <person name="Jiang Z."/>
        </authorList>
    </citation>
    <scope>NUCLEOTIDE SEQUENCE [LARGE SCALE GENOMIC DNA]</scope>
    <source>
        <strain evidence="8 10">DSM 100205</strain>
    </source>
</reference>
<feature type="transmembrane region" description="Helical" evidence="7">
    <location>
        <begin position="133"/>
        <end position="155"/>
    </location>
</feature>
<evidence type="ECO:0000256" key="2">
    <source>
        <dbReference type="ARBA" id="ARBA00022475"/>
    </source>
</evidence>
<evidence type="ECO:0000313" key="9">
    <source>
        <dbReference type="EMBL" id="NEN49586.1"/>
    </source>
</evidence>
<feature type="transmembrane region" description="Helical" evidence="7">
    <location>
        <begin position="236"/>
        <end position="259"/>
    </location>
</feature>
<evidence type="ECO:0000256" key="4">
    <source>
        <dbReference type="ARBA" id="ARBA00022989"/>
    </source>
</evidence>
<feature type="compositionally biased region" description="Basic and acidic residues" evidence="6">
    <location>
        <begin position="302"/>
        <end position="346"/>
    </location>
</feature>